<evidence type="ECO:0000313" key="3">
    <source>
        <dbReference type="Proteomes" id="UP001176941"/>
    </source>
</evidence>
<sequence>MVRARRRQDSRGAGGSSARLCALHARPCPRARQPLPFNWGRGPLFSPPASSGANQRARSSSTRSGGRATRRPKGARDSGVARSRRLGDWHRWNGPVQATRNLRVAQGWGDSSGVGQSPKRAASRVRPSEVGFRSSCAASCIFIRSGHFVCWLTSDAKSRAPIKAQRNKGAACLDAGPPGAVPPSPL</sequence>
<proteinExistence type="predicted"/>
<dbReference type="Proteomes" id="UP001176941">
    <property type="component" value="Chromosome 11"/>
</dbReference>
<accession>A0ABN8XYK6</accession>
<keyword evidence="3" id="KW-1185">Reference proteome</keyword>
<dbReference type="EMBL" id="OX459947">
    <property type="protein sequence ID" value="CAI9154074.1"/>
    <property type="molecule type" value="Genomic_DNA"/>
</dbReference>
<gene>
    <name evidence="2" type="ORF">MRATA1EN1_LOCUS3036</name>
</gene>
<feature type="region of interest" description="Disordered" evidence="1">
    <location>
        <begin position="164"/>
        <end position="186"/>
    </location>
</feature>
<organism evidence="2 3">
    <name type="scientific">Rangifer tarandus platyrhynchus</name>
    <name type="common">Svalbard reindeer</name>
    <dbReference type="NCBI Taxonomy" id="3082113"/>
    <lineage>
        <taxon>Eukaryota</taxon>
        <taxon>Metazoa</taxon>
        <taxon>Chordata</taxon>
        <taxon>Craniata</taxon>
        <taxon>Vertebrata</taxon>
        <taxon>Euteleostomi</taxon>
        <taxon>Mammalia</taxon>
        <taxon>Eutheria</taxon>
        <taxon>Laurasiatheria</taxon>
        <taxon>Artiodactyla</taxon>
        <taxon>Ruminantia</taxon>
        <taxon>Pecora</taxon>
        <taxon>Cervidae</taxon>
        <taxon>Odocoileinae</taxon>
        <taxon>Rangifer</taxon>
    </lineage>
</organism>
<feature type="region of interest" description="Disordered" evidence="1">
    <location>
        <begin position="1"/>
        <end position="20"/>
    </location>
</feature>
<reference evidence="2" key="1">
    <citation type="submission" date="2023-04" db="EMBL/GenBank/DDBJ databases">
        <authorList>
            <consortium name="ELIXIR-Norway"/>
        </authorList>
    </citation>
    <scope>NUCLEOTIDE SEQUENCE [LARGE SCALE GENOMIC DNA]</scope>
</reference>
<protein>
    <submittedName>
        <fullName evidence="2">Uncharacterized protein</fullName>
    </submittedName>
</protein>
<evidence type="ECO:0000256" key="1">
    <source>
        <dbReference type="SAM" id="MobiDB-lite"/>
    </source>
</evidence>
<feature type="region of interest" description="Disordered" evidence="1">
    <location>
        <begin position="31"/>
        <end position="88"/>
    </location>
</feature>
<evidence type="ECO:0000313" key="2">
    <source>
        <dbReference type="EMBL" id="CAI9154074.1"/>
    </source>
</evidence>
<name>A0ABN8XYK6_RANTA</name>
<feature type="compositionally biased region" description="Low complexity" evidence="1">
    <location>
        <begin position="56"/>
        <end position="67"/>
    </location>
</feature>